<evidence type="ECO:0000313" key="4">
    <source>
        <dbReference type="Proteomes" id="UP000260812"/>
    </source>
</evidence>
<proteinExistence type="predicted"/>
<evidence type="ECO:0000313" key="2">
    <source>
        <dbReference type="EMBL" id="RGE57248.1"/>
    </source>
</evidence>
<sequence>MKKKLLFLVLVFMMGMLLCSCSGDSPNKMLGVKLPSGEKLQLYMSRDKVEEILSPYEYIKRRNIYDYGFMDLRYTDDLLTFIYCREDSGATFFNGLGIGSTDYEKYGFEYNEEKKYTVINYKKTGGKYEQIEDYDSSLEFKEGIQVYLEISEGDKSVTTIAVHDIYCGNRMEFDE</sequence>
<feature type="chain" id="PRO_5038303278" evidence="1">
    <location>
        <begin position="23"/>
        <end position="175"/>
    </location>
</feature>
<gene>
    <name evidence="2" type="ORF">DWY69_31665</name>
    <name evidence="3" type="ORF">DXC51_13810</name>
</gene>
<keyword evidence="1" id="KW-0732">Signal</keyword>
<evidence type="ECO:0000313" key="5">
    <source>
        <dbReference type="Proteomes" id="UP000261166"/>
    </source>
</evidence>
<dbReference type="EMBL" id="QVLV01000008">
    <property type="protein sequence ID" value="RGE59863.1"/>
    <property type="molecule type" value="Genomic_DNA"/>
</dbReference>
<reference evidence="2 5" key="1">
    <citation type="submission" date="2018-08" db="EMBL/GenBank/DDBJ databases">
        <title>A genome reference for cultivated species of the human gut microbiota.</title>
        <authorList>
            <person name="Zou Y."/>
            <person name="Xue W."/>
            <person name="Luo G."/>
        </authorList>
    </citation>
    <scope>NUCLEOTIDE SEQUENCE [LARGE SCALE GENOMIC DNA]</scope>
    <source>
        <strain evidence="2 5">AF26-4BH</strain>
        <strain evidence="3">TF05-5AC</strain>
    </source>
</reference>
<dbReference type="PROSITE" id="PS51257">
    <property type="entry name" value="PROKAR_LIPOPROTEIN"/>
    <property type="match status" value="1"/>
</dbReference>
<evidence type="ECO:0000256" key="1">
    <source>
        <dbReference type="SAM" id="SignalP"/>
    </source>
</evidence>
<dbReference type="GeneID" id="97987917"/>
<dbReference type="RefSeq" id="WP_021634939.1">
    <property type="nucleotide sequence ID" value="NZ_JBKVAZ010000038.1"/>
</dbReference>
<accession>A0A3E3HZJ7</accession>
<dbReference type="Proteomes" id="UP000260812">
    <property type="component" value="Unassembled WGS sequence"/>
</dbReference>
<evidence type="ECO:0000313" key="3">
    <source>
        <dbReference type="EMBL" id="RGE59863.1"/>
    </source>
</evidence>
<keyword evidence="4" id="KW-1185">Reference proteome</keyword>
<dbReference type="Proteomes" id="UP000261166">
    <property type="component" value="Unassembled WGS sequence"/>
</dbReference>
<feature type="signal peptide" evidence="1">
    <location>
        <begin position="1"/>
        <end position="22"/>
    </location>
</feature>
<dbReference type="OrthoDB" id="2066932at2"/>
<comment type="caution">
    <text evidence="2">The sequence shown here is derived from an EMBL/GenBank/DDBJ whole genome shotgun (WGS) entry which is preliminary data.</text>
</comment>
<organism evidence="2 5">
    <name type="scientific">Eisenbergiella massiliensis</name>
    <dbReference type="NCBI Taxonomy" id="1720294"/>
    <lineage>
        <taxon>Bacteria</taxon>
        <taxon>Bacillati</taxon>
        <taxon>Bacillota</taxon>
        <taxon>Clostridia</taxon>
        <taxon>Lachnospirales</taxon>
        <taxon>Lachnospiraceae</taxon>
        <taxon>Eisenbergiella</taxon>
    </lineage>
</organism>
<dbReference type="AlphaFoldDB" id="A0A3E3HZJ7"/>
<name>A0A3E3HZJ7_9FIRM</name>
<dbReference type="EMBL" id="QVLU01000099">
    <property type="protein sequence ID" value="RGE57248.1"/>
    <property type="molecule type" value="Genomic_DNA"/>
</dbReference>
<protein>
    <submittedName>
        <fullName evidence="2">Uncharacterized protein</fullName>
    </submittedName>
</protein>